<dbReference type="RefSeq" id="WP_013191572.1">
    <property type="nucleotide sequence ID" value="NC_014248.1"/>
</dbReference>
<dbReference type="AlphaFoldDB" id="D7DZS4"/>
<dbReference type="EMBL" id="CP002059">
    <property type="protein sequence ID" value="ADI64556.1"/>
    <property type="molecule type" value="Genomic_DNA"/>
</dbReference>
<protein>
    <submittedName>
        <fullName evidence="1">Uncharacterized protein</fullName>
    </submittedName>
</protein>
<evidence type="ECO:0000313" key="1">
    <source>
        <dbReference type="EMBL" id="ADI64556.1"/>
    </source>
</evidence>
<sequence>MKSILQTYVDQEIWLLMRDKWFFATIIRVSDELLWFKHRTHNKETEEDTLWERVVKISEVVAIDKVISVISRKPDVFMSKLLEVDNHINNHQQEHEK</sequence>
<gene>
    <name evidence="1" type="ordered locus">Aazo_2680</name>
</gene>
<dbReference type="Proteomes" id="UP000001511">
    <property type="component" value="Chromosome"/>
</dbReference>
<name>D7DZS4_NOSA0</name>
<dbReference type="HOGENOM" id="CLU_2343907_0_0_3"/>
<accession>D7DZS4</accession>
<dbReference type="OrthoDB" id="487596at2"/>
<evidence type="ECO:0000313" key="2">
    <source>
        <dbReference type="Proteomes" id="UP000001511"/>
    </source>
</evidence>
<proteinExistence type="predicted"/>
<dbReference type="KEGG" id="naz:Aazo_2680"/>
<keyword evidence="2" id="KW-1185">Reference proteome</keyword>
<organism evidence="1 2">
    <name type="scientific">Nostoc azollae (strain 0708)</name>
    <name type="common">Anabaena azollae (strain 0708)</name>
    <dbReference type="NCBI Taxonomy" id="551115"/>
    <lineage>
        <taxon>Bacteria</taxon>
        <taxon>Bacillati</taxon>
        <taxon>Cyanobacteriota</taxon>
        <taxon>Cyanophyceae</taxon>
        <taxon>Nostocales</taxon>
        <taxon>Nostocaceae</taxon>
        <taxon>Trichormus</taxon>
    </lineage>
</organism>
<reference evidence="1 2" key="1">
    <citation type="journal article" date="2010" name="PLoS ONE">
        <title>Genome erosion in a nitrogen-fixing vertically transmitted endosymbiotic multicellular cyanobacterium.</title>
        <authorList>
            <person name="Ran L."/>
            <person name="Larsson J."/>
            <person name="Vigil-Stenman T."/>
            <person name="Nylander J.A."/>
            <person name="Ininbergs K."/>
            <person name="Zheng W.W."/>
            <person name="Lapidus A."/>
            <person name="Lowry S."/>
            <person name="Haselkorn R."/>
            <person name="Bergman B."/>
        </authorList>
    </citation>
    <scope>NUCLEOTIDE SEQUENCE [LARGE SCALE GENOMIC DNA]</scope>
    <source>
        <strain evidence="1 2">0708</strain>
    </source>
</reference>
<dbReference type="eggNOG" id="ENOG5031TWW">
    <property type="taxonomic scope" value="Bacteria"/>
</dbReference>